<dbReference type="Proteomes" id="UP000077667">
    <property type="component" value="Chromosome"/>
</dbReference>
<name>A0A1A9HXC7_9BACT</name>
<evidence type="ECO:0000313" key="2">
    <source>
        <dbReference type="Proteomes" id="UP000077667"/>
    </source>
</evidence>
<organism evidence="1 2">
    <name type="scientific">Niabella ginsenosidivorans</name>
    <dbReference type="NCBI Taxonomy" id="1176587"/>
    <lineage>
        <taxon>Bacteria</taxon>
        <taxon>Pseudomonadati</taxon>
        <taxon>Bacteroidota</taxon>
        <taxon>Chitinophagia</taxon>
        <taxon>Chitinophagales</taxon>
        <taxon>Chitinophagaceae</taxon>
        <taxon>Niabella</taxon>
    </lineage>
</organism>
<gene>
    <name evidence="1" type="ORF">A8C56_02895</name>
</gene>
<protein>
    <submittedName>
        <fullName evidence="1">Uncharacterized protein</fullName>
    </submittedName>
</protein>
<sequence>MTDPYIKVFSRNMLKGDVPEIFINDIANRTWNVKRMRFKSVFADTFKFSNTGHGKMQQLIQIGFLGMFFIHSNGFKGTLQSCSYSVKVFFKKGMKKG</sequence>
<keyword evidence="2" id="KW-1185">Reference proteome</keyword>
<evidence type="ECO:0000313" key="1">
    <source>
        <dbReference type="EMBL" id="ANH80068.1"/>
    </source>
</evidence>
<dbReference type="AlphaFoldDB" id="A0A1A9HXC7"/>
<dbReference type="EMBL" id="CP015772">
    <property type="protein sequence ID" value="ANH80068.1"/>
    <property type="molecule type" value="Genomic_DNA"/>
</dbReference>
<accession>A0A1A9HXC7</accession>
<proteinExistence type="predicted"/>
<dbReference type="KEGG" id="nia:A8C56_02895"/>
<reference evidence="1 2" key="1">
    <citation type="submission" date="2016-05" db="EMBL/GenBank/DDBJ databases">
        <title>Niabella ginsenosidivorans BS26 whole genome sequencing.</title>
        <authorList>
            <person name="Im W.T."/>
            <person name="Siddiqi M.Z."/>
        </authorList>
    </citation>
    <scope>NUCLEOTIDE SEQUENCE [LARGE SCALE GENOMIC DNA]</scope>
    <source>
        <strain evidence="1 2">BS26</strain>
    </source>
</reference>